<evidence type="ECO:0000313" key="17">
    <source>
        <dbReference type="Proteomes" id="UP000594262"/>
    </source>
</evidence>
<sequence length="782" mass="87938">MTHRLESKMATVNVAELSDSELRKKIKELGKEAGPITKTTRHIWEKRLLKYLAENDEVDAPVVAKKERRKSGGRAAAVSSLTSTTSSSRSSSRTKTPTRNSKKLAMFSSDEEPEEASLRSVQTSPIGFPSPNVVVADKKLSEDLTSIKTVSPKKVNESNINVKRRASSRVVLDSKKSTSTARATSSVAADDLIYQVPKPPKLSEFSDDDFTDLVSKRRSKASSHVVINSHTSTNGLHNDDIDFKQRENVLMKRTSVTVPSSSTPSASPLNSTTRISNITRRNTPDRNKDTSSIDKEIEATLSQVRKSFVSKKPSPLGTARIISNTKKVEPEEEEEETEDEEELEVQFASTFLTFQNILKNKKTLISIISLIILIFAFGIYFYTAGDREMKLGITQDVDTDKPKIKAAKCLFNYLSKKAGDVACGSGNGRKWIKVALLEQKLKSCFTNGAKAKETIDFIKTHFEDSFEFSEDGKEICSRVASKSLGCRISIALSVIVYRLFVVIAVVIIGTTIYFFVKRRWIADDEETRQMLYYVDKILDALKRHHILCQTNKDIPPYLPIPQVRDMLIPCASRKKMAKIWRKAVDFLNSSDSRVRVETQQIAGEDFEVWRWIGVCIPKPSKKQKKESLSSPRHLQQLQSCKSWQGRAFDEINDVVKMPIVPPTPCLKIRYLHEGPEEKEAGWEEQVQNAVLEKCQEAGGDILHVFVDKTSKEGCVYVKCLNIESAGKSFRAMYGNWFDGRLVIVKFVTLARYHQRFPEALAHTAPLRPSNTIDSSMNWNLSS</sequence>
<reference evidence="16" key="1">
    <citation type="submission" date="2021-01" db="UniProtKB">
        <authorList>
            <consortium name="EnsemblMetazoa"/>
        </authorList>
    </citation>
    <scope>IDENTIFICATION</scope>
</reference>
<feature type="compositionally biased region" description="Polar residues" evidence="13">
    <location>
        <begin position="225"/>
        <end position="236"/>
    </location>
</feature>
<feature type="compositionally biased region" description="Low complexity" evidence="13">
    <location>
        <begin position="79"/>
        <end position="99"/>
    </location>
</feature>
<organism evidence="16 17">
    <name type="scientific">Clytia hemisphaerica</name>
    <dbReference type="NCBI Taxonomy" id="252671"/>
    <lineage>
        <taxon>Eukaryota</taxon>
        <taxon>Metazoa</taxon>
        <taxon>Cnidaria</taxon>
        <taxon>Hydrozoa</taxon>
        <taxon>Hydroidolina</taxon>
        <taxon>Leptothecata</taxon>
        <taxon>Obeliida</taxon>
        <taxon>Clytiidae</taxon>
        <taxon>Clytia</taxon>
    </lineage>
</organism>
<evidence type="ECO:0000256" key="4">
    <source>
        <dbReference type="ARBA" id="ARBA00022553"/>
    </source>
</evidence>
<feature type="domain" description="LEM" evidence="15">
    <location>
        <begin position="11"/>
        <end position="55"/>
    </location>
</feature>
<dbReference type="InterPro" id="IPR012677">
    <property type="entry name" value="Nucleotide-bd_a/b_plait_sf"/>
</dbReference>
<dbReference type="InterPro" id="IPR018996">
    <property type="entry name" value="Man1/Src1-like_C"/>
</dbReference>
<dbReference type="GO" id="GO:0005819">
    <property type="term" value="C:spindle"/>
    <property type="evidence" value="ECO:0007669"/>
    <property type="project" value="UniProtKB-SubCell"/>
</dbReference>
<dbReference type="PANTHER" id="PTHR13428:SF12">
    <property type="entry name" value="INNER NUCLEAR MEMBRANE PROTEIN MAN1"/>
    <property type="match status" value="1"/>
</dbReference>
<dbReference type="GO" id="GO:0031490">
    <property type="term" value="F:chromatin DNA binding"/>
    <property type="evidence" value="ECO:0007669"/>
    <property type="project" value="TreeGrafter"/>
</dbReference>
<evidence type="ECO:0000256" key="11">
    <source>
        <dbReference type="ARBA" id="ARBA00063442"/>
    </source>
</evidence>
<name>A0A7M5TQG6_9CNID</name>
<evidence type="ECO:0000256" key="5">
    <source>
        <dbReference type="ARBA" id="ARBA00022692"/>
    </source>
</evidence>
<dbReference type="OrthoDB" id="118234at2759"/>
<evidence type="ECO:0000256" key="10">
    <source>
        <dbReference type="ARBA" id="ARBA00023242"/>
    </source>
</evidence>
<keyword evidence="7" id="KW-0007">Acetylation</keyword>
<dbReference type="SMART" id="SM00540">
    <property type="entry name" value="LEM"/>
    <property type="match status" value="1"/>
</dbReference>
<comment type="subcellular location">
    <subcellularLocation>
        <location evidence="1">Cytoplasm</location>
        <location evidence="1">Cytoskeleton</location>
        <location evidence="1">Spindle</location>
    </subcellularLocation>
    <subcellularLocation>
        <location evidence="2">Nucleus inner membrane</location>
        <topology evidence="2">Multi-pass membrane protein</topology>
    </subcellularLocation>
</comment>
<feature type="compositionally biased region" description="Low complexity" evidence="13">
    <location>
        <begin position="254"/>
        <end position="281"/>
    </location>
</feature>
<keyword evidence="5 14" id="KW-0812">Transmembrane</keyword>
<dbReference type="SUPFAM" id="SSF54928">
    <property type="entry name" value="RNA-binding domain, RBD"/>
    <property type="match status" value="1"/>
</dbReference>
<dbReference type="InterPro" id="IPR041885">
    <property type="entry name" value="MAN1_winged_helix_dom"/>
</dbReference>
<feature type="region of interest" description="Disordered" evidence="13">
    <location>
        <begin position="63"/>
        <end position="124"/>
    </location>
</feature>
<proteinExistence type="predicted"/>
<dbReference type="AlphaFoldDB" id="A0A7M5TQG6"/>
<feature type="compositionally biased region" description="Basic and acidic residues" evidence="13">
    <location>
        <begin position="282"/>
        <end position="294"/>
    </location>
</feature>
<evidence type="ECO:0000256" key="2">
    <source>
        <dbReference type="ARBA" id="ARBA00004473"/>
    </source>
</evidence>
<dbReference type="GO" id="GO:0005637">
    <property type="term" value="C:nuclear inner membrane"/>
    <property type="evidence" value="ECO:0007669"/>
    <property type="project" value="UniProtKB-SubCell"/>
</dbReference>
<dbReference type="GO" id="GO:0030514">
    <property type="term" value="P:negative regulation of BMP signaling pathway"/>
    <property type="evidence" value="ECO:0007669"/>
    <property type="project" value="TreeGrafter"/>
</dbReference>
<dbReference type="InterPro" id="IPR003887">
    <property type="entry name" value="LEM_dom"/>
</dbReference>
<keyword evidence="17" id="KW-1185">Reference proteome</keyword>
<feature type="region of interest" description="Disordered" evidence="13">
    <location>
        <begin position="219"/>
        <end position="240"/>
    </location>
</feature>
<feature type="transmembrane region" description="Helical" evidence="14">
    <location>
        <begin position="488"/>
        <end position="516"/>
    </location>
</feature>
<dbReference type="EnsemblMetazoa" id="CLYHEMT000363.1">
    <property type="protein sequence ID" value="CLYHEMP000363.1"/>
    <property type="gene ID" value="CLYHEMG000363"/>
</dbReference>
<dbReference type="Proteomes" id="UP000594262">
    <property type="component" value="Unplaced"/>
</dbReference>
<evidence type="ECO:0000256" key="14">
    <source>
        <dbReference type="SAM" id="Phobius"/>
    </source>
</evidence>
<evidence type="ECO:0000256" key="6">
    <source>
        <dbReference type="ARBA" id="ARBA00022989"/>
    </source>
</evidence>
<evidence type="ECO:0000256" key="1">
    <source>
        <dbReference type="ARBA" id="ARBA00004186"/>
    </source>
</evidence>
<feature type="region of interest" description="Disordered" evidence="13">
    <location>
        <begin position="253"/>
        <end position="294"/>
    </location>
</feature>
<dbReference type="Gene3D" id="1.10.10.1180">
    <property type="entry name" value="MAN1, winged-helix domain"/>
    <property type="match status" value="1"/>
</dbReference>
<evidence type="ECO:0000256" key="8">
    <source>
        <dbReference type="ARBA" id="ARBA00023136"/>
    </source>
</evidence>
<evidence type="ECO:0000256" key="9">
    <source>
        <dbReference type="ARBA" id="ARBA00023212"/>
    </source>
</evidence>
<keyword evidence="8 14" id="KW-0472">Membrane</keyword>
<evidence type="ECO:0000256" key="7">
    <source>
        <dbReference type="ARBA" id="ARBA00022990"/>
    </source>
</evidence>
<dbReference type="GO" id="GO:0006998">
    <property type="term" value="P:nuclear envelope organization"/>
    <property type="evidence" value="ECO:0007669"/>
    <property type="project" value="TreeGrafter"/>
</dbReference>
<dbReference type="FunFam" id="1.10.720.40:FF:000001">
    <property type="entry name" value="LEM domain containing 2, isoform CRA_a"/>
    <property type="match status" value="1"/>
</dbReference>
<evidence type="ECO:0000259" key="15">
    <source>
        <dbReference type="PROSITE" id="PS50954"/>
    </source>
</evidence>
<dbReference type="InterPro" id="IPR011015">
    <property type="entry name" value="LEM/LEM-like_dom_sf"/>
</dbReference>
<evidence type="ECO:0000256" key="13">
    <source>
        <dbReference type="SAM" id="MobiDB-lite"/>
    </source>
</evidence>
<accession>A0A7M5TQG6</accession>
<keyword evidence="4" id="KW-0597">Phosphoprotein</keyword>
<dbReference type="Pfam" id="PF09402">
    <property type="entry name" value="MSC"/>
    <property type="match status" value="1"/>
</dbReference>
<dbReference type="CDD" id="cd12934">
    <property type="entry name" value="LEM"/>
    <property type="match status" value="1"/>
</dbReference>
<evidence type="ECO:0000256" key="3">
    <source>
        <dbReference type="ARBA" id="ARBA00022490"/>
    </source>
</evidence>
<dbReference type="Gene3D" id="3.30.70.330">
    <property type="match status" value="1"/>
</dbReference>
<keyword evidence="9" id="KW-0206">Cytoskeleton</keyword>
<evidence type="ECO:0000313" key="16">
    <source>
        <dbReference type="EnsemblMetazoa" id="CLYHEMP000363.1"/>
    </source>
</evidence>
<protein>
    <recommendedName>
        <fullName evidence="12">LEM domain-containing protein 2</fullName>
    </recommendedName>
</protein>
<evidence type="ECO:0000256" key="12">
    <source>
        <dbReference type="ARBA" id="ARBA00069076"/>
    </source>
</evidence>
<keyword evidence="6 14" id="KW-1133">Transmembrane helix</keyword>
<dbReference type="InterPro" id="IPR052277">
    <property type="entry name" value="INM_ESCRT-Associated"/>
</dbReference>
<comment type="subunit">
    <text evidence="11">Interacts (via N-terminus) with LMNA isoform C (via C-terminus) (in vitro). Interacts (via LEM domain) with BANF1. Interacts (via C-terminus) with CHMP7. Interacts (via N-terminus) with tubulin; the interaction causes microtubule bundling and stabilization (in vitro).</text>
</comment>
<dbReference type="PANTHER" id="PTHR13428">
    <property type="entry name" value="INNER NUCLEAR MEMBRANE PROTEIN MAN1 LEM DOMAIN CONTAINING PROTEIN"/>
    <property type="match status" value="1"/>
</dbReference>
<dbReference type="InterPro" id="IPR035979">
    <property type="entry name" value="RBD_domain_sf"/>
</dbReference>
<dbReference type="Gene3D" id="1.10.720.40">
    <property type="match status" value="1"/>
</dbReference>
<dbReference type="SUPFAM" id="SSF63451">
    <property type="entry name" value="LEM domain"/>
    <property type="match status" value="1"/>
</dbReference>
<dbReference type="Pfam" id="PF03020">
    <property type="entry name" value="LEM"/>
    <property type="match status" value="1"/>
</dbReference>
<keyword evidence="10" id="KW-0539">Nucleus</keyword>
<feature type="transmembrane region" description="Helical" evidence="14">
    <location>
        <begin position="364"/>
        <end position="383"/>
    </location>
</feature>
<dbReference type="PROSITE" id="PS50954">
    <property type="entry name" value="LEM"/>
    <property type="match status" value="1"/>
</dbReference>
<dbReference type="FunFam" id="1.10.10.1180:FF:000002">
    <property type="entry name" value="LEM domain-containing protein 2"/>
    <property type="match status" value="1"/>
</dbReference>
<keyword evidence="3" id="KW-0963">Cytoplasm</keyword>